<proteinExistence type="predicted"/>
<keyword evidence="4" id="KW-1185">Reference proteome</keyword>
<feature type="region of interest" description="Disordered" evidence="1">
    <location>
        <begin position="335"/>
        <end position="358"/>
    </location>
</feature>
<dbReference type="AlphaFoldDB" id="A0A4Z2FAZ7"/>
<comment type="caution">
    <text evidence="3">The sequence shown here is derived from an EMBL/GenBank/DDBJ whole genome shotgun (WGS) entry which is preliminary data.</text>
</comment>
<evidence type="ECO:0000256" key="2">
    <source>
        <dbReference type="SAM" id="Phobius"/>
    </source>
</evidence>
<dbReference type="InterPro" id="IPR011993">
    <property type="entry name" value="PH-like_dom_sf"/>
</dbReference>
<feature type="transmembrane region" description="Helical" evidence="2">
    <location>
        <begin position="206"/>
        <end position="223"/>
    </location>
</feature>
<dbReference type="EMBL" id="SRLO01001424">
    <property type="protein sequence ID" value="TNN37943.1"/>
    <property type="molecule type" value="Genomic_DNA"/>
</dbReference>
<sequence>MMVMVMMVMVMMMMMIMMVVMMMVMMMMMMVVMMMMMVMMMMVMMVIFLQEIAKHFDPQESGYEVVEDAIYTMTGYSGHPVPLRSWSWFQEVQSLLLNWAGLDLASYGELVLEGSFKVHRAKNQRTLFLLERLLLITKRRGEHYVCQSSISLLYLLLYLLINLLFQLLYMLYLLYLLLKLLYLLLYLLLYMLLNLLYTLLNLLLNLLYLFLPCCSHCSTLMLIESAKDSLSFSVTHYKRPKQPHTVQAKSVEEKKLWAHHIKRIILENHQALIPQKAKEAILEMDSIFYMVLVCMMLVCMVLVCMVLVCMVLVYMVLVYMVLVYMYPPRYRLKKSSSCQSDEFPPDGRQGRRQSEPVKEILKSSKVILKVRNMN</sequence>
<evidence type="ECO:0000313" key="4">
    <source>
        <dbReference type="Proteomes" id="UP000314294"/>
    </source>
</evidence>
<dbReference type="SUPFAM" id="SSF50729">
    <property type="entry name" value="PH domain-like"/>
    <property type="match status" value="1"/>
</dbReference>
<dbReference type="PANTHER" id="PTHR45924">
    <property type="entry name" value="FI17866P1"/>
    <property type="match status" value="1"/>
</dbReference>
<name>A0A4Z2FAZ7_9TELE</name>
<feature type="compositionally biased region" description="Basic and acidic residues" evidence="1">
    <location>
        <begin position="348"/>
        <end position="358"/>
    </location>
</feature>
<keyword evidence="2" id="KW-1133">Transmembrane helix</keyword>
<dbReference type="GO" id="GO:2000114">
    <property type="term" value="P:regulation of establishment of cell polarity"/>
    <property type="evidence" value="ECO:0007669"/>
    <property type="project" value="TreeGrafter"/>
</dbReference>
<accession>A0A4Z2FAZ7</accession>
<organism evidence="3 4">
    <name type="scientific">Liparis tanakae</name>
    <name type="common">Tanaka's snailfish</name>
    <dbReference type="NCBI Taxonomy" id="230148"/>
    <lineage>
        <taxon>Eukaryota</taxon>
        <taxon>Metazoa</taxon>
        <taxon>Chordata</taxon>
        <taxon>Craniata</taxon>
        <taxon>Vertebrata</taxon>
        <taxon>Euteleostomi</taxon>
        <taxon>Actinopterygii</taxon>
        <taxon>Neopterygii</taxon>
        <taxon>Teleostei</taxon>
        <taxon>Neoteleostei</taxon>
        <taxon>Acanthomorphata</taxon>
        <taxon>Eupercaria</taxon>
        <taxon>Perciformes</taxon>
        <taxon>Cottioidei</taxon>
        <taxon>Cottales</taxon>
        <taxon>Liparidae</taxon>
        <taxon>Liparis</taxon>
    </lineage>
</organism>
<dbReference type="Gene3D" id="2.30.29.30">
    <property type="entry name" value="Pleckstrin-homology domain (PH domain)/Phosphotyrosine-binding domain (PTB)"/>
    <property type="match status" value="2"/>
</dbReference>
<dbReference type="OrthoDB" id="1594986at2759"/>
<dbReference type="GO" id="GO:0005085">
    <property type="term" value="F:guanyl-nucleotide exchange factor activity"/>
    <property type="evidence" value="ECO:0007669"/>
    <property type="project" value="TreeGrafter"/>
</dbReference>
<evidence type="ECO:0000256" key="1">
    <source>
        <dbReference type="SAM" id="MobiDB-lite"/>
    </source>
</evidence>
<reference evidence="3 4" key="1">
    <citation type="submission" date="2019-03" db="EMBL/GenBank/DDBJ databases">
        <title>First draft genome of Liparis tanakae, snailfish: a comprehensive survey of snailfish specific genes.</title>
        <authorList>
            <person name="Kim W."/>
            <person name="Song I."/>
            <person name="Jeong J.-H."/>
            <person name="Kim D."/>
            <person name="Kim S."/>
            <person name="Ryu S."/>
            <person name="Song J.Y."/>
            <person name="Lee S.K."/>
        </authorList>
    </citation>
    <scope>NUCLEOTIDE SEQUENCE [LARGE SCALE GENOMIC DNA]</scope>
    <source>
        <tissue evidence="3">Muscle</tissue>
    </source>
</reference>
<keyword evidence="2" id="KW-0472">Membrane</keyword>
<evidence type="ECO:0000313" key="3">
    <source>
        <dbReference type="EMBL" id="TNN37943.1"/>
    </source>
</evidence>
<protein>
    <submittedName>
        <fullName evidence="3">Pleckstrin y domain-containing family G member 3</fullName>
    </submittedName>
</protein>
<feature type="transmembrane region" description="Helical" evidence="2">
    <location>
        <begin position="287"/>
        <end position="320"/>
    </location>
</feature>
<dbReference type="GO" id="GO:0031267">
    <property type="term" value="F:small GTPase binding"/>
    <property type="evidence" value="ECO:0007669"/>
    <property type="project" value="TreeGrafter"/>
</dbReference>
<keyword evidence="2" id="KW-0812">Transmembrane</keyword>
<feature type="transmembrane region" description="Helical" evidence="2">
    <location>
        <begin position="180"/>
        <end position="200"/>
    </location>
</feature>
<dbReference type="PANTHER" id="PTHR45924:SF4">
    <property type="entry name" value="PLECKSTRIN HOMOLOGY DOMAIN-CONTAINING FAMILY G MEMBER 3"/>
    <property type="match status" value="1"/>
</dbReference>
<dbReference type="Proteomes" id="UP000314294">
    <property type="component" value="Unassembled WGS sequence"/>
</dbReference>
<feature type="transmembrane region" description="Helical" evidence="2">
    <location>
        <begin position="152"/>
        <end position="173"/>
    </location>
</feature>
<gene>
    <name evidence="3" type="primary">PLEKHG3_3</name>
    <name evidence="3" type="ORF">EYF80_051897</name>
</gene>